<comment type="caution">
    <text evidence="3">The sequence shown here is derived from an EMBL/GenBank/DDBJ whole genome shotgun (WGS) entry which is preliminary data.</text>
</comment>
<proteinExistence type="predicted"/>
<feature type="transmembrane region" description="Helical" evidence="1">
    <location>
        <begin position="117"/>
        <end position="147"/>
    </location>
</feature>
<sequence>MPACRHIEFACAPGVPPVIADGIRDHYPDGCRVISLSSAYHALAASSAGAVRRHNEDAFLLRSADGLWVLSDGMGGHARGDLASRRIVDALSAACLPVPITAVAVQRQLAAAHVDLVATAAALGGGAVVGGTVVVALIHMGLITCLWAGDSRLYRLRGDRLLQLTRDHSRVQAFIDAGLVTAREARHHPAAHVITRAVGAPQGLELESIREPVQPGDLFLLCSDGLTGVVAEDEIAAILARPPGPDPVVALLDLALRRGAPDNVTAVLLREAEPARPGGT</sequence>
<gene>
    <name evidence="3" type="ORF">IAI60_03625</name>
</gene>
<evidence type="ECO:0000259" key="2">
    <source>
        <dbReference type="PROSITE" id="PS51746"/>
    </source>
</evidence>
<dbReference type="InterPro" id="IPR001932">
    <property type="entry name" value="PPM-type_phosphatase-like_dom"/>
</dbReference>
<dbReference type="Gene3D" id="3.60.40.10">
    <property type="entry name" value="PPM-type phosphatase domain"/>
    <property type="match status" value="1"/>
</dbReference>
<name>A0ABS3K899_9PROT</name>
<dbReference type="EMBL" id="JACTNF010000003">
    <property type="protein sequence ID" value="MBO1073690.1"/>
    <property type="molecule type" value="Genomic_DNA"/>
</dbReference>
<dbReference type="Pfam" id="PF13672">
    <property type="entry name" value="PP2C_2"/>
    <property type="match status" value="1"/>
</dbReference>
<evidence type="ECO:0000313" key="4">
    <source>
        <dbReference type="Proteomes" id="UP001518990"/>
    </source>
</evidence>
<dbReference type="InterPro" id="IPR036457">
    <property type="entry name" value="PPM-type-like_dom_sf"/>
</dbReference>
<keyword evidence="1" id="KW-0812">Transmembrane</keyword>
<keyword evidence="1" id="KW-0472">Membrane</keyword>
<dbReference type="CDD" id="cd00143">
    <property type="entry name" value="PP2Cc"/>
    <property type="match status" value="1"/>
</dbReference>
<evidence type="ECO:0000313" key="3">
    <source>
        <dbReference type="EMBL" id="MBO1073690.1"/>
    </source>
</evidence>
<dbReference type="SUPFAM" id="SSF81606">
    <property type="entry name" value="PP2C-like"/>
    <property type="match status" value="1"/>
</dbReference>
<organism evidence="3 4">
    <name type="scientific">Roseomonas marmotae</name>
    <dbReference type="NCBI Taxonomy" id="2768161"/>
    <lineage>
        <taxon>Bacteria</taxon>
        <taxon>Pseudomonadati</taxon>
        <taxon>Pseudomonadota</taxon>
        <taxon>Alphaproteobacteria</taxon>
        <taxon>Acetobacterales</taxon>
        <taxon>Roseomonadaceae</taxon>
        <taxon>Roseomonas</taxon>
    </lineage>
</organism>
<dbReference type="PROSITE" id="PS51746">
    <property type="entry name" value="PPM_2"/>
    <property type="match status" value="1"/>
</dbReference>
<feature type="domain" description="PPM-type phosphatase" evidence="2">
    <location>
        <begin position="40"/>
        <end position="271"/>
    </location>
</feature>
<keyword evidence="1" id="KW-1133">Transmembrane helix</keyword>
<dbReference type="Proteomes" id="UP001518990">
    <property type="component" value="Unassembled WGS sequence"/>
</dbReference>
<keyword evidence="4" id="KW-1185">Reference proteome</keyword>
<protein>
    <submittedName>
        <fullName evidence="3">Serine/threonine-protein phosphatase</fullName>
    </submittedName>
</protein>
<evidence type="ECO:0000256" key="1">
    <source>
        <dbReference type="SAM" id="Phobius"/>
    </source>
</evidence>
<dbReference type="SMART" id="SM00331">
    <property type="entry name" value="PP2C_SIG"/>
    <property type="match status" value="1"/>
</dbReference>
<dbReference type="SMART" id="SM00332">
    <property type="entry name" value="PP2Cc"/>
    <property type="match status" value="1"/>
</dbReference>
<accession>A0ABS3K899</accession>
<reference evidence="3 4" key="1">
    <citation type="submission" date="2020-09" db="EMBL/GenBank/DDBJ databases">
        <title>Roseomonas.</title>
        <authorList>
            <person name="Zhu W."/>
        </authorList>
    </citation>
    <scope>NUCLEOTIDE SEQUENCE [LARGE SCALE GENOMIC DNA]</scope>
    <source>
        <strain evidence="3 4">1311</strain>
    </source>
</reference>